<gene>
    <name evidence="2" type="ORF">M441DRAFT_89070</name>
</gene>
<organism evidence="2 3">
    <name type="scientific">Trichoderma asperellum (strain ATCC 204424 / CBS 433.97 / NBRC 101777)</name>
    <dbReference type="NCBI Taxonomy" id="1042311"/>
    <lineage>
        <taxon>Eukaryota</taxon>
        <taxon>Fungi</taxon>
        <taxon>Dikarya</taxon>
        <taxon>Ascomycota</taxon>
        <taxon>Pezizomycotina</taxon>
        <taxon>Sordariomycetes</taxon>
        <taxon>Hypocreomycetidae</taxon>
        <taxon>Hypocreales</taxon>
        <taxon>Hypocreaceae</taxon>
        <taxon>Trichoderma</taxon>
    </lineage>
</organism>
<proteinExistence type="predicted"/>
<evidence type="ECO:0000256" key="1">
    <source>
        <dbReference type="SAM" id="MobiDB-lite"/>
    </source>
</evidence>
<dbReference type="EMBL" id="KZ679260">
    <property type="protein sequence ID" value="PTB42735.1"/>
    <property type="molecule type" value="Genomic_DNA"/>
</dbReference>
<evidence type="ECO:0000313" key="3">
    <source>
        <dbReference type="Proteomes" id="UP000240493"/>
    </source>
</evidence>
<evidence type="ECO:0000313" key="2">
    <source>
        <dbReference type="EMBL" id="PTB42735.1"/>
    </source>
</evidence>
<feature type="compositionally biased region" description="Low complexity" evidence="1">
    <location>
        <begin position="194"/>
        <end position="206"/>
    </location>
</feature>
<dbReference type="AlphaFoldDB" id="A0A2T3ZD45"/>
<feature type="compositionally biased region" description="Polar residues" evidence="1">
    <location>
        <begin position="254"/>
        <end position="263"/>
    </location>
</feature>
<feature type="region of interest" description="Disordered" evidence="1">
    <location>
        <begin position="194"/>
        <end position="263"/>
    </location>
</feature>
<accession>A0A2T3ZD45</accession>
<name>A0A2T3ZD45_TRIA4</name>
<protein>
    <recommendedName>
        <fullName evidence="4">BZIP domain-containing protein</fullName>
    </recommendedName>
</protein>
<reference evidence="2 3" key="1">
    <citation type="submission" date="2016-07" db="EMBL/GenBank/DDBJ databases">
        <title>Multiple horizontal gene transfer events from other fungi enriched the ability of initially mycotrophic Trichoderma (Ascomycota) to feed on dead plant biomass.</title>
        <authorList>
            <consortium name="DOE Joint Genome Institute"/>
            <person name="Aerts A."/>
            <person name="Atanasova L."/>
            <person name="Chenthamara K."/>
            <person name="Zhang J."/>
            <person name="Grujic M."/>
            <person name="Henrissat B."/>
            <person name="Kuo A."/>
            <person name="Salamov A."/>
            <person name="Lipzen A."/>
            <person name="Labutti K."/>
            <person name="Barry K."/>
            <person name="Miao Y."/>
            <person name="Rahimi M.J."/>
            <person name="Shen Q."/>
            <person name="Grigoriev I.V."/>
            <person name="Kubicek C.P."/>
            <person name="Druzhinina I.S."/>
        </authorList>
    </citation>
    <scope>NUCLEOTIDE SEQUENCE [LARGE SCALE GENOMIC DNA]</scope>
    <source>
        <strain evidence="2 3">CBS 433.97</strain>
    </source>
</reference>
<feature type="compositionally biased region" description="Polar residues" evidence="1">
    <location>
        <begin position="207"/>
        <end position="218"/>
    </location>
</feature>
<feature type="compositionally biased region" description="Low complexity" evidence="1">
    <location>
        <begin position="49"/>
        <end position="58"/>
    </location>
</feature>
<feature type="compositionally biased region" description="Polar residues" evidence="1">
    <location>
        <begin position="68"/>
        <end position="96"/>
    </location>
</feature>
<keyword evidence="3" id="KW-1185">Reference proteome</keyword>
<dbReference type="Proteomes" id="UP000240493">
    <property type="component" value="Unassembled WGS sequence"/>
</dbReference>
<feature type="compositionally biased region" description="Polar residues" evidence="1">
    <location>
        <begin position="1"/>
        <end position="12"/>
    </location>
</feature>
<feature type="compositionally biased region" description="Low complexity" evidence="1">
    <location>
        <begin position="223"/>
        <end position="237"/>
    </location>
</feature>
<evidence type="ECO:0008006" key="4">
    <source>
        <dbReference type="Google" id="ProtNLM"/>
    </source>
</evidence>
<dbReference type="OrthoDB" id="5085744at2759"/>
<feature type="region of interest" description="Disordered" evidence="1">
    <location>
        <begin position="1"/>
        <end position="117"/>
    </location>
</feature>
<sequence length="481" mass="53991">MFATTQNSSTAVKKSRRSTSPRAVELRRLQNRIAQRKHRRKIREASQAHQQTDSTSTTEETHDESQQIRSNKPSNAHSLSEQQISTDSSSNHQSRAPESPISAASCPDSPPFDPSASELDNMIMAEDMLAQQEQNLSHMDLMMNNVSENENHMPLSSFTHQNCTCNAVTGPCFNHLEKIRTQFIAEMASPLQLQQQHQYQQQQSHHGANSNITRTHTLPPSPSNYSHSTSSESSQRPIYLPNGSTRMEQPPQSPSVTSKSSEFSFTMRNRMPLPRDHSLAAQTDASPEPLSNRTRISTTSAAENTRRFGIVLEAMSTAGFHDFDAMALAYYTARFEVGSFPAMAQCASRSRRMKTMLQELQENSSQWPRWESRGLHESVSQATISLCLEEIERLNKTQMPNRPLQSEPANFITAFESLIESRGQGNLNVLEELKMSGKVEAALDEMPYLRSLLTELAGPRGLYCDRIARVVMVVLLYARCT</sequence>